<evidence type="ECO:0000313" key="15">
    <source>
        <dbReference type="Proteomes" id="UP000284785"/>
    </source>
</evidence>
<reference evidence="8 18" key="3">
    <citation type="submission" date="2020-02" db="EMBL/GenBank/DDBJ databases">
        <title>Whole-genome sequencing and comparative analysis of the genomes of Bacteroides thetaiotaomicron and Escherichia coli isolated from a healthy resident in Vietnam.</title>
        <authorList>
            <person name="Mohsin M."/>
            <person name="Tanaka K."/>
            <person name="Kawahara R."/>
            <person name="Kondo S."/>
            <person name="Noguchi H."/>
            <person name="Motooka D."/>
            <person name="Nakamura S."/>
            <person name="Khong D.T."/>
            <person name="Nguyen T.N."/>
            <person name="Tran H.T."/>
            <person name="Yamamoto Y."/>
        </authorList>
    </citation>
    <scope>NUCLEOTIDE SEQUENCE [LARGE SCALE GENOMIC DNA]</scope>
    <source>
        <strain evidence="8 18">F9-2</strain>
    </source>
</reference>
<accession>A0A139KCC4</accession>
<evidence type="ECO:0000256" key="4">
    <source>
        <dbReference type="ARBA" id="ARBA00023136"/>
    </source>
</evidence>
<evidence type="ECO:0000313" key="16">
    <source>
        <dbReference type="Proteomes" id="UP000436858"/>
    </source>
</evidence>
<sequence length="666" mass="75773">MKRLTISTLLSGVLFLTSCNDFLNQEPLDQLSPNEYLTTESNIAAFATDQYQVLPTHGTYGYGTFEIDNNTDNMAGMQPNVMYAPGYWKVGQEGGSWYFADIYRCNYFFENVLPSYENNAIVGNTTNIKHYIGEMYFFRAFMYFERLKSLGDFPIITKTYPNEREALIEISKRAPRNEVARFILSDLDKAIEMMQNIAPSGGKNRLSKDCAILLKSRVALYEGSWLKNFKGTAFVPNGPGWPGANKDYNANYSFKSGSIEKESEFFFDEAIKAAQIIAEKYNILTANTGVFPQTSSEPENPYFSMFCDIDMEKYNEVLLWRRYNTGLGVANEVCQYGCVGNNGVGTTKSMIDAFILKNGEPIYASPMWADENSSYWGDNNIIHITKNRDTRADIFIKKPGQKNLHTQAGDHGVVEEWGPNITASSVTEKYNTGYALRKGLNPDGKYTNNTQSIVGSIIFRTAEAYLNYIEAYYELHGSLDSYAEKYWKAIRRRAGIDEDYTKTIRLTDMSKEAETDWGAYSGGEIIDATRYNIRRERRCELMAEGLRSMDLHRWRSMDQMITKPYHILGMNLWQEMYGWDWYKDSNGNSILKEGENVSPRSFSTYLAPYHITANNIVYNGYKWNMAHYLDPIAAEHFLVTSSGGDLDSSPIYQNPGWPMTGGGTPQ</sequence>
<evidence type="ECO:0000313" key="12">
    <source>
        <dbReference type="EMBL" id="RHD88087.1"/>
    </source>
</evidence>
<dbReference type="AlphaFoldDB" id="A0A139KCC4"/>
<keyword evidence="5" id="KW-0998">Cell outer membrane</keyword>
<evidence type="ECO:0000259" key="6">
    <source>
        <dbReference type="Pfam" id="PF07980"/>
    </source>
</evidence>
<dbReference type="Proteomes" id="UP001200544">
    <property type="component" value="Unassembled WGS sequence"/>
</dbReference>
<organism evidence="10 16">
    <name type="scientific">Bacteroides thetaiotaomicron</name>
    <dbReference type="NCBI Taxonomy" id="818"/>
    <lineage>
        <taxon>Bacteria</taxon>
        <taxon>Pseudomonadati</taxon>
        <taxon>Bacteroidota</taxon>
        <taxon>Bacteroidia</taxon>
        <taxon>Bacteroidales</taxon>
        <taxon>Bacteroidaceae</taxon>
        <taxon>Bacteroides</taxon>
    </lineage>
</organism>
<evidence type="ECO:0000313" key="18">
    <source>
        <dbReference type="Proteomes" id="UP000500882"/>
    </source>
</evidence>
<keyword evidence="3" id="KW-0732">Signal</keyword>
<evidence type="ECO:0000313" key="17">
    <source>
        <dbReference type="Proteomes" id="UP000440614"/>
    </source>
</evidence>
<evidence type="ECO:0000313" key="10">
    <source>
        <dbReference type="EMBL" id="KAB4482168.1"/>
    </source>
</evidence>
<dbReference type="EMBL" id="JAHYQA010000009">
    <property type="protein sequence ID" value="MCE9238713.1"/>
    <property type="molecule type" value="Genomic_DNA"/>
</dbReference>
<dbReference type="Pfam" id="PF07980">
    <property type="entry name" value="SusD_RagB"/>
    <property type="match status" value="1"/>
</dbReference>
<dbReference type="EMBL" id="QROV01000023">
    <property type="protein sequence ID" value="RHL55544.1"/>
    <property type="molecule type" value="Genomic_DNA"/>
</dbReference>
<reference evidence="11" key="4">
    <citation type="submission" date="2021-07" db="EMBL/GenBank/DDBJ databases">
        <title>Comparative genomics of Bacteroides fragilis group isolates reveals species-dependent resistance mechanisms and validates clinical tools for resistance prediction.</title>
        <authorList>
            <person name="Wallace M.J."/>
            <person name="Jean S."/>
            <person name="Wallace M.A."/>
            <person name="Carey-Ann B.D."/>
            <person name="Dantas G."/>
        </authorList>
    </citation>
    <scope>NUCLEOTIDE SEQUENCE</scope>
    <source>
        <strain evidence="11">BJH_160</strain>
    </source>
</reference>
<dbReference type="OMA" id="MAHYLDP"/>
<dbReference type="Proteomes" id="UP000283616">
    <property type="component" value="Unassembled WGS sequence"/>
</dbReference>
<comment type="subcellular location">
    <subcellularLocation>
        <location evidence="1">Cell outer membrane</location>
    </subcellularLocation>
</comment>
<dbReference type="Proteomes" id="UP000500882">
    <property type="component" value="Chromosome"/>
</dbReference>
<reference evidence="14 15" key="1">
    <citation type="submission" date="2018-08" db="EMBL/GenBank/DDBJ databases">
        <title>A genome reference for cultivated species of the human gut microbiota.</title>
        <authorList>
            <person name="Zou Y."/>
            <person name="Xue W."/>
            <person name="Luo G."/>
        </authorList>
    </citation>
    <scope>NUCLEOTIDE SEQUENCE [LARGE SCALE GENOMIC DNA]</scope>
    <source>
        <strain evidence="13 14">AF37-12</strain>
        <strain evidence="12 15">AM30-26</strain>
    </source>
</reference>
<dbReference type="InterPro" id="IPR012944">
    <property type="entry name" value="SusD_RagB_dom"/>
</dbReference>
<evidence type="ECO:0000259" key="7">
    <source>
        <dbReference type="Pfam" id="PF14322"/>
    </source>
</evidence>
<evidence type="ECO:0000313" key="9">
    <source>
        <dbReference type="EMBL" id="KAB4306845.1"/>
    </source>
</evidence>
<dbReference type="RefSeq" id="WP_008761956.1">
    <property type="nucleotide sequence ID" value="NZ_AP022660.1"/>
</dbReference>
<evidence type="ECO:0000256" key="5">
    <source>
        <dbReference type="ARBA" id="ARBA00023237"/>
    </source>
</evidence>
<feature type="domain" description="RagB/SusD" evidence="6">
    <location>
        <begin position="336"/>
        <end position="567"/>
    </location>
</feature>
<comment type="similarity">
    <text evidence="2">Belongs to the SusD family.</text>
</comment>
<protein>
    <submittedName>
        <fullName evidence="10">RagB/SusD family nutrient uptake outer membrane protein</fullName>
    </submittedName>
    <submittedName>
        <fullName evidence="8">Starch-binding protein</fullName>
    </submittedName>
</protein>
<proteinExistence type="inferred from homology"/>
<feature type="domain" description="SusD-like N-terminal" evidence="7">
    <location>
        <begin position="22"/>
        <end position="220"/>
    </location>
</feature>
<evidence type="ECO:0000313" key="8">
    <source>
        <dbReference type="EMBL" id="BCA52143.1"/>
    </source>
</evidence>
<dbReference type="Gene3D" id="1.25.40.390">
    <property type="match status" value="1"/>
</dbReference>
<reference evidence="16 17" key="2">
    <citation type="journal article" date="2019" name="Nat. Med.">
        <title>A library of human gut bacterial isolates paired with longitudinal multiomics data enables mechanistic microbiome research.</title>
        <authorList>
            <person name="Poyet M."/>
            <person name="Groussin M."/>
            <person name="Gibbons S.M."/>
            <person name="Avila-Pacheco J."/>
            <person name="Jiang X."/>
            <person name="Kearney S.M."/>
            <person name="Perrotta A.R."/>
            <person name="Berdy B."/>
            <person name="Zhao S."/>
            <person name="Lieberman T.D."/>
            <person name="Swanson P.K."/>
            <person name="Smith M."/>
            <person name="Roesemann S."/>
            <person name="Alexander J.E."/>
            <person name="Rich S.A."/>
            <person name="Livny J."/>
            <person name="Vlamakis H."/>
            <person name="Clish C."/>
            <person name="Bullock K."/>
            <person name="Deik A."/>
            <person name="Scott J."/>
            <person name="Pierce K.A."/>
            <person name="Xavier R.J."/>
            <person name="Alm E.J."/>
        </authorList>
    </citation>
    <scope>NUCLEOTIDE SEQUENCE [LARGE SCALE GENOMIC DNA]</scope>
    <source>
        <strain evidence="10 16">BIOML-A162</strain>
        <strain evidence="9 17">BIOML-A188</strain>
    </source>
</reference>
<dbReference type="GO" id="GO:0009279">
    <property type="term" value="C:cell outer membrane"/>
    <property type="evidence" value="ECO:0007669"/>
    <property type="project" value="UniProtKB-SubCell"/>
</dbReference>
<keyword evidence="4" id="KW-0472">Membrane</keyword>
<evidence type="ECO:0000256" key="3">
    <source>
        <dbReference type="ARBA" id="ARBA00022729"/>
    </source>
</evidence>
<dbReference type="Proteomes" id="UP000440614">
    <property type="component" value="Unassembled WGS sequence"/>
</dbReference>
<evidence type="ECO:0000313" key="13">
    <source>
        <dbReference type="EMBL" id="RHL55544.1"/>
    </source>
</evidence>
<dbReference type="PROSITE" id="PS51257">
    <property type="entry name" value="PROKAR_LIPOPROTEIN"/>
    <property type="match status" value="1"/>
</dbReference>
<dbReference type="GeneID" id="60923987"/>
<evidence type="ECO:0000256" key="1">
    <source>
        <dbReference type="ARBA" id="ARBA00004442"/>
    </source>
</evidence>
<dbReference type="EMBL" id="WCRY01000010">
    <property type="protein sequence ID" value="KAB4482168.1"/>
    <property type="molecule type" value="Genomic_DNA"/>
</dbReference>
<evidence type="ECO:0000313" key="11">
    <source>
        <dbReference type="EMBL" id="MCE9238713.1"/>
    </source>
</evidence>
<dbReference type="Pfam" id="PF14322">
    <property type="entry name" value="SusD-like_3"/>
    <property type="match status" value="1"/>
</dbReference>
<dbReference type="InterPro" id="IPR011990">
    <property type="entry name" value="TPR-like_helical_dom_sf"/>
</dbReference>
<evidence type="ECO:0000313" key="14">
    <source>
        <dbReference type="Proteomes" id="UP000283616"/>
    </source>
</evidence>
<dbReference type="InterPro" id="IPR033985">
    <property type="entry name" value="SusD-like_N"/>
</dbReference>
<dbReference type="EMBL" id="QSJP01000009">
    <property type="protein sequence ID" value="RHD88087.1"/>
    <property type="molecule type" value="Genomic_DNA"/>
</dbReference>
<dbReference type="Proteomes" id="UP000284785">
    <property type="component" value="Unassembled WGS sequence"/>
</dbReference>
<dbReference type="Proteomes" id="UP000436858">
    <property type="component" value="Unassembled WGS sequence"/>
</dbReference>
<dbReference type="EMBL" id="AP022660">
    <property type="protein sequence ID" value="BCA52143.1"/>
    <property type="molecule type" value="Genomic_DNA"/>
</dbReference>
<gene>
    <name evidence="8" type="ORF">BatF92_40850</name>
    <name evidence="13" type="ORF">DW011_18125</name>
    <name evidence="12" type="ORF">DW780_11670</name>
    <name evidence="10" type="ORF">GAN91_11880</name>
    <name evidence="9" type="ORF">GAO51_22960</name>
    <name evidence="11" type="ORF">K0H07_16345</name>
</gene>
<dbReference type="SUPFAM" id="SSF48452">
    <property type="entry name" value="TPR-like"/>
    <property type="match status" value="1"/>
</dbReference>
<evidence type="ECO:0000256" key="2">
    <source>
        <dbReference type="ARBA" id="ARBA00006275"/>
    </source>
</evidence>
<name>A0A139KCC4_BACT4</name>
<dbReference type="EMBL" id="WCSY01000027">
    <property type="protein sequence ID" value="KAB4306845.1"/>
    <property type="molecule type" value="Genomic_DNA"/>
</dbReference>